<dbReference type="Pfam" id="PF04434">
    <property type="entry name" value="SWIM"/>
    <property type="match status" value="1"/>
</dbReference>
<accession>A0A5C7GZZ8</accession>
<dbReference type="InterPro" id="IPR006564">
    <property type="entry name" value="Znf_PMZ"/>
</dbReference>
<dbReference type="Proteomes" id="UP000323000">
    <property type="component" value="Chromosome 11"/>
</dbReference>
<keyword evidence="8" id="KW-1185">Reference proteome</keyword>
<evidence type="ECO:0000256" key="2">
    <source>
        <dbReference type="ARBA" id="ARBA00022771"/>
    </source>
</evidence>
<dbReference type="InterPro" id="IPR007527">
    <property type="entry name" value="Znf_SWIM"/>
</dbReference>
<keyword evidence="3" id="KW-0862">Zinc</keyword>
<evidence type="ECO:0000256" key="5">
    <source>
        <dbReference type="SAM" id="MobiDB-lite"/>
    </source>
</evidence>
<dbReference type="PROSITE" id="PS50966">
    <property type="entry name" value="ZF_SWIM"/>
    <property type="match status" value="1"/>
</dbReference>
<evidence type="ECO:0000313" key="7">
    <source>
        <dbReference type="EMBL" id="TXG50368.1"/>
    </source>
</evidence>
<evidence type="ECO:0000259" key="6">
    <source>
        <dbReference type="PROSITE" id="PS50966"/>
    </source>
</evidence>
<dbReference type="SMART" id="SM00575">
    <property type="entry name" value="ZnF_PMZ"/>
    <property type="match status" value="1"/>
</dbReference>
<reference evidence="8" key="1">
    <citation type="journal article" date="2019" name="Gigascience">
        <title>De novo genome assembly of the endangered Acer yangbiense, a plant species with extremely small populations endemic to Yunnan Province, China.</title>
        <authorList>
            <person name="Yang J."/>
            <person name="Wariss H.M."/>
            <person name="Tao L."/>
            <person name="Zhang R."/>
            <person name="Yun Q."/>
            <person name="Hollingsworth P."/>
            <person name="Dao Z."/>
            <person name="Luo G."/>
            <person name="Guo H."/>
            <person name="Ma Y."/>
            <person name="Sun W."/>
        </authorList>
    </citation>
    <scope>NUCLEOTIDE SEQUENCE [LARGE SCALE GENOMIC DNA]</scope>
    <source>
        <strain evidence="8">cv. Malutang</strain>
    </source>
</reference>
<evidence type="ECO:0000256" key="1">
    <source>
        <dbReference type="ARBA" id="ARBA00022723"/>
    </source>
</evidence>
<organism evidence="7 8">
    <name type="scientific">Acer yangbiense</name>
    <dbReference type="NCBI Taxonomy" id="1000413"/>
    <lineage>
        <taxon>Eukaryota</taxon>
        <taxon>Viridiplantae</taxon>
        <taxon>Streptophyta</taxon>
        <taxon>Embryophyta</taxon>
        <taxon>Tracheophyta</taxon>
        <taxon>Spermatophyta</taxon>
        <taxon>Magnoliopsida</taxon>
        <taxon>eudicotyledons</taxon>
        <taxon>Gunneridae</taxon>
        <taxon>Pentapetalae</taxon>
        <taxon>rosids</taxon>
        <taxon>malvids</taxon>
        <taxon>Sapindales</taxon>
        <taxon>Sapindaceae</taxon>
        <taxon>Hippocastanoideae</taxon>
        <taxon>Acereae</taxon>
        <taxon>Acer</taxon>
    </lineage>
</organism>
<feature type="region of interest" description="Disordered" evidence="5">
    <location>
        <begin position="264"/>
        <end position="288"/>
    </location>
</feature>
<sequence length="857" mass="95713">MGHMGCYCRLKELTRGVIIIPKICSFRSLTTKKVVAEVIFWEAVEDRSLKGEMDTILRVSVMFGTKVMELGECDADHISLINLVHATTKEFSGKSELPSGGFTVSAELPWSSDKTVVSTDSELLDVFREFVFRGYDAIHFVIEPHSPIDKPQVVEQIGWCHEVSAMFDFEADSEIEDGKSDKEVESDGEGVQTGEAVGLDGVEVDGVDLDDVVEVESVDLDDGVEVDGVDLDDGVEVDSVDLNDGVEVEDMDLGDLGDGVEVEDEGGAKDEGVQTGEGVKNEHGVGIDGDDEITKQCMALYNGYESRSDDDYFSDSDQEDNAWVGNVVRGVPFERQLGGEIKFFVGQSFGSKEEMRDIFREYTVREGVTLGRIKNDLVRQTYHSCHWVYNNSEAKIKWIASRVESLVKSNPTVSAKLLGDLLLERYLRQYAYTLNQTNPGTAIHIKIQKPLPTFHRLFLSFEAQKQGFLEGCRPFIGLDGCHLKGPCGGVLLSAVALDANSGIFPLAVCICEKETIQKGLINALETHFPSASTRFCARHIYANFRSSYPGDNYKKMFWMASRSSNLFHFNAALDSIGEVDIRAKEWLKKIDPHYWSRFAYDQYIRCDHVTNNMTEAFNKMLGTYRAQTYLQLLEFIRRMVMTKLQQRKEECDAWKDVLPPIVNAKIVKNSKASRQLTIIAAGAHEYELLGPDGTFAVKLREYHCGCGSWQISGIPCPHAMAAISHSCGTQSMKDWVPNFVHQSLTKSAYIQTYQGMIHPLPDQKMWPPIEKAELLPPSYETQPGRPKMQRKREAGEKAKGGRSGTVICKLCNKACHNKKTCKSNKPSRKQKKQQSTVGLSNPPPQSQPQSQVTQTLD</sequence>
<keyword evidence="2 4" id="KW-0863">Zinc-finger</keyword>
<gene>
    <name evidence="7" type="ORF">EZV62_022892</name>
</gene>
<feature type="compositionally biased region" description="Basic residues" evidence="5">
    <location>
        <begin position="818"/>
        <end position="832"/>
    </location>
</feature>
<keyword evidence="1" id="KW-0479">Metal-binding</keyword>
<dbReference type="PANTHER" id="PTHR31973:SF187">
    <property type="entry name" value="MUTATOR TRANSPOSASE MUDRA PROTEIN"/>
    <property type="match status" value="1"/>
</dbReference>
<feature type="region of interest" description="Disordered" evidence="5">
    <location>
        <begin position="774"/>
        <end position="799"/>
    </location>
</feature>
<dbReference type="AlphaFoldDB" id="A0A5C7GZZ8"/>
<evidence type="ECO:0000313" key="8">
    <source>
        <dbReference type="Proteomes" id="UP000323000"/>
    </source>
</evidence>
<dbReference type="OrthoDB" id="1904319at2759"/>
<feature type="region of interest" description="Disordered" evidence="5">
    <location>
        <begin position="818"/>
        <end position="857"/>
    </location>
</feature>
<dbReference type="PANTHER" id="PTHR31973">
    <property type="entry name" value="POLYPROTEIN, PUTATIVE-RELATED"/>
    <property type="match status" value="1"/>
</dbReference>
<dbReference type="GO" id="GO:0008270">
    <property type="term" value="F:zinc ion binding"/>
    <property type="evidence" value="ECO:0007669"/>
    <property type="project" value="UniProtKB-KW"/>
</dbReference>
<proteinExistence type="predicted"/>
<dbReference type="EMBL" id="VAHF01000011">
    <property type="protein sequence ID" value="TXG50368.1"/>
    <property type="molecule type" value="Genomic_DNA"/>
</dbReference>
<feature type="domain" description="SWIM-type" evidence="6">
    <location>
        <begin position="695"/>
        <end position="727"/>
    </location>
</feature>
<comment type="caution">
    <text evidence="7">The sequence shown here is derived from an EMBL/GenBank/DDBJ whole genome shotgun (WGS) entry which is preliminary data.</text>
</comment>
<evidence type="ECO:0000256" key="4">
    <source>
        <dbReference type="PROSITE-ProRule" id="PRU00325"/>
    </source>
</evidence>
<name>A0A5C7GZZ8_9ROSI</name>
<evidence type="ECO:0000256" key="3">
    <source>
        <dbReference type="ARBA" id="ARBA00022833"/>
    </source>
</evidence>
<protein>
    <recommendedName>
        <fullName evidence="6">SWIM-type domain-containing protein</fullName>
    </recommendedName>
</protein>